<accession>A0A4Y8WQ48</accession>
<evidence type="ECO:0000256" key="7">
    <source>
        <dbReference type="ARBA" id="ARBA00023136"/>
    </source>
</evidence>
<feature type="domain" description="TonB-dependent receptor plug" evidence="13">
    <location>
        <begin position="62"/>
        <end position="162"/>
    </location>
</feature>
<dbReference type="RefSeq" id="WP_134849922.1">
    <property type="nucleotide sequence ID" value="NZ_CP197400.1"/>
</dbReference>
<keyword evidence="6 11" id="KW-0798">TonB box</keyword>
<comment type="similarity">
    <text evidence="10 11">Belongs to the TonB-dependent receptor family.</text>
</comment>
<dbReference type="Gene3D" id="2.170.130.10">
    <property type="entry name" value="TonB-dependent receptor, plug domain"/>
    <property type="match status" value="1"/>
</dbReference>
<reference evidence="14 15" key="1">
    <citation type="submission" date="2019-03" db="EMBL/GenBank/DDBJ databases">
        <title>Porphyromonas levii Isolated from the Uterus of Dairy Cows.</title>
        <authorList>
            <person name="Francis A.M."/>
        </authorList>
    </citation>
    <scope>NUCLEOTIDE SEQUENCE [LARGE SCALE GENOMIC DNA]</scope>
    <source>
        <strain evidence="14 15">AF5678</strain>
    </source>
</reference>
<keyword evidence="8 14" id="KW-0675">Receptor</keyword>
<dbReference type="Pfam" id="PF07715">
    <property type="entry name" value="Plug"/>
    <property type="match status" value="1"/>
</dbReference>
<keyword evidence="15" id="KW-1185">Reference proteome</keyword>
<keyword evidence="3 10" id="KW-1134">Transmembrane beta strand</keyword>
<gene>
    <name evidence="14" type="ORF">E4P47_04815</name>
</gene>
<dbReference type="Gene3D" id="2.40.170.20">
    <property type="entry name" value="TonB-dependent receptor, beta-barrel domain"/>
    <property type="match status" value="1"/>
</dbReference>
<keyword evidence="4 10" id="KW-0812">Transmembrane</keyword>
<evidence type="ECO:0000256" key="2">
    <source>
        <dbReference type="ARBA" id="ARBA00022448"/>
    </source>
</evidence>
<dbReference type="InterPro" id="IPR000531">
    <property type="entry name" value="Beta-barrel_TonB"/>
</dbReference>
<dbReference type="Proteomes" id="UP000297225">
    <property type="component" value="Unassembled WGS sequence"/>
</dbReference>
<evidence type="ECO:0000256" key="1">
    <source>
        <dbReference type="ARBA" id="ARBA00004571"/>
    </source>
</evidence>
<dbReference type="STRING" id="1122973.GCA_000379925_01368"/>
<proteinExistence type="inferred from homology"/>
<dbReference type="Pfam" id="PF00593">
    <property type="entry name" value="TonB_dep_Rec_b-barrel"/>
    <property type="match status" value="1"/>
</dbReference>
<evidence type="ECO:0000256" key="8">
    <source>
        <dbReference type="ARBA" id="ARBA00023170"/>
    </source>
</evidence>
<evidence type="ECO:0000256" key="11">
    <source>
        <dbReference type="RuleBase" id="RU003357"/>
    </source>
</evidence>
<dbReference type="GO" id="GO:0015344">
    <property type="term" value="F:siderophore uptake transmembrane transporter activity"/>
    <property type="evidence" value="ECO:0007669"/>
    <property type="project" value="TreeGrafter"/>
</dbReference>
<organism evidence="14 15">
    <name type="scientific">Porphyromonas levii</name>
    <dbReference type="NCBI Taxonomy" id="28114"/>
    <lineage>
        <taxon>Bacteria</taxon>
        <taxon>Pseudomonadati</taxon>
        <taxon>Bacteroidota</taxon>
        <taxon>Bacteroidia</taxon>
        <taxon>Bacteroidales</taxon>
        <taxon>Porphyromonadaceae</taxon>
        <taxon>Porphyromonas</taxon>
    </lineage>
</organism>
<protein>
    <submittedName>
        <fullName evidence="14">TonB-dependent receptor</fullName>
    </submittedName>
</protein>
<comment type="caution">
    <text evidence="14">The sequence shown here is derived from an EMBL/GenBank/DDBJ whole genome shotgun (WGS) entry which is preliminary data.</text>
</comment>
<dbReference type="PANTHER" id="PTHR30069">
    <property type="entry name" value="TONB-DEPENDENT OUTER MEMBRANE RECEPTOR"/>
    <property type="match status" value="1"/>
</dbReference>
<keyword evidence="5" id="KW-0732">Signal</keyword>
<keyword evidence="7 10" id="KW-0472">Membrane</keyword>
<comment type="subcellular location">
    <subcellularLocation>
        <location evidence="1 10">Cell outer membrane</location>
        <topology evidence="1 10">Multi-pass membrane protein</topology>
    </subcellularLocation>
</comment>
<sequence length="662" mass="75050">MKKSFELFLLLNFIFIVGTSLYAQTDMNYTAPEHNDSTMRWDKYLDEFVVTATRTPKAISAAPILTRVIGDVEITSSNFENITELLQYNLPGLSFKRDGRGINMQAQGLENSYILVLVDGERLAKTPGGNIDLSRISQSNIKQIEIVKGASSVLYGSNAIGMVINIITKKPARKLEGSGSFQYGKFNNSIADLSIGGKHGVWSGRTSIYYFGTKGYNLNPENQQIYTINPYRNYSLQQKLWWERGATQLTGSLDLFLQDQFNPPLSIKEDRYRNSNFSYSILGEHTVGIHKLSLSYFADHYTRHTIIKGKTQPADAKFHQHTIRLTDILKPLSQLEFIGGTEVNINKDYSDIQFGKETKTRQVYDLNLFAQGDWQLLPILNLTGGARYTHHSAFGNAFTPKVNLMYAPTKYFKVRTGYSMGFKAPNNTELYSDFMMGAVSHNIGNPNLKAERSQYGYLSLEYRMPSFAISGEVYQNTLRDKIQSSFVRVTNDNGEEWTELRYRNIGQVRIRGMEVNTDIYPLSWLAIRANYTFTDAINMENGLQLQGNAKHSASGVVSIRGRLLGKQSSLTISGRWISPKMYDQERKSINSTTGKEEITVEERTKSAYSLWRATAQMTPWEKGDMNVSLSLGVQNIFNFTDPEDLTTFDPGRRFFGKITFNF</sequence>
<dbReference type="GO" id="GO:0044718">
    <property type="term" value="P:siderophore transmembrane transport"/>
    <property type="evidence" value="ECO:0007669"/>
    <property type="project" value="TreeGrafter"/>
</dbReference>
<evidence type="ECO:0000256" key="4">
    <source>
        <dbReference type="ARBA" id="ARBA00022692"/>
    </source>
</evidence>
<dbReference type="GO" id="GO:0009279">
    <property type="term" value="C:cell outer membrane"/>
    <property type="evidence" value="ECO:0007669"/>
    <property type="project" value="UniProtKB-SubCell"/>
</dbReference>
<dbReference type="PANTHER" id="PTHR30069:SF29">
    <property type="entry name" value="HEMOGLOBIN AND HEMOGLOBIN-HAPTOGLOBIN-BINDING PROTEIN 1-RELATED"/>
    <property type="match status" value="1"/>
</dbReference>
<evidence type="ECO:0000256" key="6">
    <source>
        <dbReference type="ARBA" id="ARBA00023077"/>
    </source>
</evidence>
<evidence type="ECO:0000256" key="10">
    <source>
        <dbReference type="PROSITE-ProRule" id="PRU01360"/>
    </source>
</evidence>
<dbReference type="CDD" id="cd01347">
    <property type="entry name" value="ligand_gated_channel"/>
    <property type="match status" value="1"/>
</dbReference>
<dbReference type="AlphaFoldDB" id="A0A4Y8WQ48"/>
<keyword evidence="2 10" id="KW-0813">Transport</keyword>
<dbReference type="InterPro" id="IPR037066">
    <property type="entry name" value="Plug_dom_sf"/>
</dbReference>
<evidence type="ECO:0000259" key="13">
    <source>
        <dbReference type="Pfam" id="PF07715"/>
    </source>
</evidence>
<dbReference type="InterPro" id="IPR036942">
    <property type="entry name" value="Beta-barrel_TonB_sf"/>
</dbReference>
<evidence type="ECO:0000313" key="15">
    <source>
        <dbReference type="Proteomes" id="UP000297225"/>
    </source>
</evidence>
<dbReference type="GeneID" id="66797991"/>
<name>A0A4Y8WQ48_9PORP</name>
<dbReference type="PROSITE" id="PS52016">
    <property type="entry name" value="TONB_DEPENDENT_REC_3"/>
    <property type="match status" value="1"/>
</dbReference>
<evidence type="ECO:0000256" key="9">
    <source>
        <dbReference type="ARBA" id="ARBA00023237"/>
    </source>
</evidence>
<keyword evidence="9 10" id="KW-0998">Cell outer membrane</keyword>
<dbReference type="InterPro" id="IPR039426">
    <property type="entry name" value="TonB-dep_rcpt-like"/>
</dbReference>
<dbReference type="OrthoDB" id="9764669at2"/>
<feature type="domain" description="TonB-dependent receptor-like beta-barrel" evidence="12">
    <location>
        <begin position="188"/>
        <end position="636"/>
    </location>
</feature>
<evidence type="ECO:0000256" key="3">
    <source>
        <dbReference type="ARBA" id="ARBA00022452"/>
    </source>
</evidence>
<evidence type="ECO:0000259" key="12">
    <source>
        <dbReference type="Pfam" id="PF00593"/>
    </source>
</evidence>
<evidence type="ECO:0000256" key="5">
    <source>
        <dbReference type="ARBA" id="ARBA00022729"/>
    </source>
</evidence>
<dbReference type="InterPro" id="IPR012910">
    <property type="entry name" value="Plug_dom"/>
</dbReference>
<dbReference type="SUPFAM" id="SSF56935">
    <property type="entry name" value="Porins"/>
    <property type="match status" value="1"/>
</dbReference>
<dbReference type="EMBL" id="SPNC01000056">
    <property type="protein sequence ID" value="TFH95306.1"/>
    <property type="molecule type" value="Genomic_DNA"/>
</dbReference>
<evidence type="ECO:0000313" key="14">
    <source>
        <dbReference type="EMBL" id="TFH95306.1"/>
    </source>
</evidence>